<dbReference type="Pfam" id="PF11250">
    <property type="entry name" value="FAF"/>
    <property type="match status" value="1"/>
</dbReference>
<organism evidence="4 5">
    <name type="scientific">Nyssa sinensis</name>
    <dbReference type="NCBI Taxonomy" id="561372"/>
    <lineage>
        <taxon>Eukaryota</taxon>
        <taxon>Viridiplantae</taxon>
        <taxon>Streptophyta</taxon>
        <taxon>Embryophyta</taxon>
        <taxon>Tracheophyta</taxon>
        <taxon>Spermatophyta</taxon>
        <taxon>Magnoliopsida</taxon>
        <taxon>eudicotyledons</taxon>
        <taxon>Gunneridae</taxon>
        <taxon>Pentapetalae</taxon>
        <taxon>asterids</taxon>
        <taxon>Cornales</taxon>
        <taxon>Nyssaceae</taxon>
        <taxon>Nyssa</taxon>
    </lineage>
</organism>
<dbReference type="PANTHER" id="PTHR33155:SF75">
    <property type="entry name" value="OS02G0750800 PROTEIN"/>
    <property type="match status" value="1"/>
</dbReference>
<dbReference type="PANTHER" id="PTHR33155">
    <property type="entry name" value="FANTASTIC FOUR-LIKE PROTEIN (DUF3049)"/>
    <property type="match status" value="1"/>
</dbReference>
<feature type="region of interest" description="Disordered" evidence="2">
    <location>
        <begin position="159"/>
        <end position="216"/>
    </location>
</feature>
<protein>
    <recommendedName>
        <fullName evidence="3">FAF domain-containing protein</fullName>
    </recommendedName>
</protein>
<dbReference type="OrthoDB" id="1931928at2759"/>
<dbReference type="EMBL" id="CM018031">
    <property type="protein sequence ID" value="KAA8550915.1"/>
    <property type="molecule type" value="Genomic_DNA"/>
</dbReference>
<feature type="compositionally biased region" description="Acidic residues" evidence="2">
    <location>
        <begin position="177"/>
        <end position="198"/>
    </location>
</feature>
<dbReference type="AlphaFoldDB" id="A0A5J5C678"/>
<accession>A0A5J5C678</accession>
<comment type="similarity">
    <text evidence="1">Belongs to the fantastic four family.</text>
</comment>
<dbReference type="Proteomes" id="UP000325577">
    <property type="component" value="Linkage Group LG0"/>
</dbReference>
<evidence type="ECO:0000259" key="3">
    <source>
        <dbReference type="Pfam" id="PF11250"/>
    </source>
</evidence>
<evidence type="ECO:0000256" key="1">
    <source>
        <dbReference type="ARBA" id="ARBA00008690"/>
    </source>
</evidence>
<sequence length="216" mass="23910">MSFFGKSFRSILGLSNSDDQSTLRRRDILSTEDRLISLVSTARDIQPPSSVPESVTVKPSFIAGFSGGQVSSEISATGLDDQDSIDNNSRWIGCEESPQPAGSSSRKTISRARREKAMSKNFPPLLSTLNQNGRPRFNLSKVRKNGRLQIITVPNHQPEVVRTPRRDGGLRMQLLDREEEELSLSEDDLEEDDEDEREDGGPDRGVKATNGNGLRP</sequence>
<gene>
    <name evidence="4" type="ORF">F0562_002599</name>
</gene>
<dbReference type="InterPro" id="IPR046431">
    <property type="entry name" value="FAF_dom"/>
</dbReference>
<keyword evidence="5" id="KW-1185">Reference proteome</keyword>
<name>A0A5J5C678_9ASTE</name>
<feature type="region of interest" description="Disordered" evidence="2">
    <location>
        <begin position="93"/>
        <end position="116"/>
    </location>
</feature>
<proteinExistence type="inferred from homology"/>
<evidence type="ECO:0000313" key="5">
    <source>
        <dbReference type="Proteomes" id="UP000325577"/>
    </source>
</evidence>
<dbReference type="InterPro" id="IPR021410">
    <property type="entry name" value="FAF"/>
</dbReference>
<evidence type="ECO:0000256" key="2">
    <source>
        <dbReference type="SAM" id="MobiDB-lite"/>
    </source>
</evidence>
<feature type="domain" description="FAF" evidence="3">
    <location>
        <begin position="121"/>
        <end position="174"/>
    </location>
</feature>
<reference evidence="4 5" key="1">
    <citation type="submission" date="2019-09" db="EMBL/GenBank/DDBJ databases">
        <title>A chromosome-level genome assembly of the Chinese tupelo Nyssa sinensis.</title>
        <authorList>
            <person name="Yang X."/>
            <person name="Kang M."/>
            <person name="Yang Y."/>
            <person name="Xiong H."/>
            <person name="Wang M."/>
            <person name="Zhang Z."/>
            <person name="Wang Z."/>
            <person name="Wu H."/>
            <person name="Ma T."/>
            <person name="Liu J."/>
            <person name="Xi Z."/>
        </authorList>
    </citation>
    <scope>NUCLEOTIDE SEQUENCE [LARGE SCALE GENOMIC DNA]</scope>
    <source>
        <strain evidence="4">J267</strain>
        <tissue evidence="4">Leaf</tissue>
    </source>
</reference>
<evidence type="ECO:0000313" key="4">
    <source>
        <dbReference type="EMBL" id="KAA8550915.1"/>
    </source>
</evidence>